<feature type="transmembrane region" description="Helical" evidence="2">
    <location>
        <begin position="29"/>
        <end position="49"/>
    </location>
</feature>
<protein>
    <submittedName>
        <fullName evidence="3">Uncharacterized protein</fullName>
    </submittedName>
</protein>
<evidence type="ECO:0000313" key="4">
    <source>
        <dbReference type="Proteomes" id="UP000231567"/>
    </source>
</evidence>
<keyword evidence="2" id="KW-0472">Membrane</keyword>
<keyword evidence="2" id="KW-1133">Transmembrane helix</keyword>
<gene>
    <name evidence="3" type="ORF">COX39_00365</name>
</gene>
<name>A0A2G9YTS7_9BACT</name>
<evidence type="ECO:0000313" key="3">
    <source>
        <dbReference type="EMBL" id="PIP21901.1"/>
    </source>
</evidence>
<evidence type="ECO:0000256" key="2">
    <source>
        <dbReference type="SAM" id="Phobius"/>
    </source>
</evidence>
<dbReference type="AlphaFoldDB" id="A0A2G9YTS7"/>
<dbReference type="Proteomes" id="UP000231567">
    <property type="component" value="Unassembled WGS sequence"/>
</dbReference>
<organism evidence="3 4">
    <name type="scientific">Candidatus Nealsonbacteria bacterium CG23_combo_of_CG06-09_8_20_14_all_40_13</name>
    <dbReference type="NCBI Taxonomy" id="1974724"/>
    <lineage>
        <taxon>Bacteria</taxon>
        <taxon>Candidatus Nealsoniibacteriota</taxon>
    </lineage>
</organism>
<proteinExistence type="predicted"/>
<evidence type="ECO:0000256" key="1">
    <source>
        <dbReference type="SAM" id="MobiDB-lite"/>
    </source>
</evidence>
<feature type="compositionally biased region" description="Low complexity" evidence="1">
    <location>
        <begin position="84"/>
        <end position="94"/>
    </location>
</feature>
<comment type="caution">
    <text evidence="3">The sequence shown here is derived from an EMBL/GenBank/DDBJ whole genome shotgun (WGS) entry which is preliminary data.</text>
</comment>
<accession>A0A2G9YTS7</accession>
<feature type="region of interest" description="Disordered" evidence="1">
    <location>
        <begin position="61"/>
        <end position="94"/>
    </location>
</feature>
<dbReference type="EMBL" id="PCRM01000009">
    <property type="protein sequence ID" value="PIP21901.1"/>
    <property type="molecule type" value="Genomic_DNA"/>
</dbReference>
<feature type="compositionally biased region" description="Polar residues" evidence="1">
    <location>
        <begin position="61"/>
        <end position="83"/>
    </location>
</feature>
<keyword evidence="2" id="KW-0812">Transmembrane</keyword>
<reference evidence="3 4" key="1">
    <citation type="submission" date="2017-09" db="EMBL/GenBank/DDBJ databases">
        <title>Depth-based differentiation of microbial function through sediment-hosted aquifers and enrichment of novel symbionts in the deep terrestrial subsurface.</title>
        <authorList>
            <person name="Probst A.J."/>
            <person name="Ladd B."/>
            <person name="Jarett J.K."/>
            <person name="Geller-Mcgrath D.E."/>
            <person name="Sieber C.M."/>
            <person name="Emerson J.B."/>
            <person name="Anantharaman K."/>
            <person name="Thomas B.C."/>
            <person name="Malmstrom R."/>
            <person name="Stieglmeier M."/>
            <person name="Klingl A."/>
            <person name="Woyke T."/>
            <person name="Ryan C.M."/>
            <person name="Banfield J.F."/>
        </authorList>
    </citation>
    <scope>NUCLEOTIDE SEQUENCE [LARGE SCALE GENOMIC DNA]</scope>
    <source>
        <strain evidence="3">CG23_combo_of_CG06-09_8_20_14_all_40_13</strain>
    </source>
</reference>
<sequence length="214" mass="23333">MRNEMKSAETHTESTLRSRFFSKGEGGTSALKIVLIITIVGLISLLLYFSITNFYQSNQVGEPASTPAQSQNENISTQNTAPGSQPSQNQSQNTNLATATEVTIKALMTNPQNYLDKIIQIKAKFYGWKQAPSSSVTFDNQSCFASRSEYALDDGTGTIFQNNALLYDSNGTLLALSIESPVQDVVLKAKVALKTEKEVGMSASEIKCVFLEKP</sequence>